<dbReference type="GO" id="GO:0008270">
    <property type="term" value="F:zinc ion binding"/>
    <property type="evidence" value="ECO:0007669"/>
    <property type="project" value="UniProtKB-KW"/>
</dbReference>
<dbReference type="AlphaFoldDB" id="A0A6C0I1F9"/>
<dbReference type="InterPro" id="IPR002893">
    <property type="entry name" value="Znf_MYND"/>
</dbReference>
<dbReference type="Pfam" id="PF01753">
    <property type="entry name" value="zf-MYND"/>
    <property type="match status" value="1"/>
</dbReference>
<name>A0A6C0I1F9_9ZZZZ</name>
<accession>A0A6C0I1F9</accession>
<protein>
    <recommendedName>
        <fullName evidence="4">MYND-type domain-containing protein</fullName>
    </recommendedName>
</protein>
<evidence type="ECO:0000256" key="2">
    <source>
        <dbReference type="ARBA" id="ARBA00022771"/>
    </source>
</evidence>
<evidence type="ECO:0000259" key="4">
    <source>
        <dbReference type="PROSITE" id="PS50865"/>
    </source>
</evidence>
<evidence type="ECO:0000256" key="1">
    <source>
        <dbReference type="ARBA" id="ARBA00022723"/>
    </source>
</evidence>
<dbReference type="Gene3D" id="6.10.140.2220">
    <property type="match status" value="1"/>
</dbReference>
<feature type="domain" description="MYND-type" evidence="4">
    <location>
        <begin position="125"/>
        <end position="160"/>
    </location>
</feature>
<keyword evidence="1" id="KW-0479">Metal-binding</keyword>
<keyword evidence="2" id="KW-0863">Zinc-finger</keyword>
<dbReference type="SUPFAM" id="SSF144232">
    <property type="entry name" value="HIT/MYND zinc finger-like"/>
    <property type="match status" value="1"/>
</dbReference>
<evidence type="ECO:0000313" key="5">
    <source>
        <dbReference type="EMBL" id="QHT86460.1"/>
    </source>
</evidence>
<dbReference type="PROSITE" id="PS01360">
    <property type="entry name" value="ZF_MYND_1"/>
    <property type="match status" value="1"/>
</dbReference>
<reference evidence="5" key="1">
    <citation type="journal article" date="2020" name="Nature">
        <title>Giant virus diversity and host interactions through global metagenomics.</title>
        <authorList>
            <person name="Schulz F."/>
            <person name="Roux S."/>
            <person name="Paez-Espino D."/>
            <person name="Jungbluth S."/>
            <person name="Walsh D.A."/>
            <person name="Denef V.J."/>
            <person name="McMahon K.D."/>
            <person name="Konstantinidis K.T."/>
            <person name="Eloe-Fadrosh E.A."/>
            <person name="Kyrpides N.C."/>
            <person name="Woyke T."/>
        </authorList>
    </citation>
    <scope>NUCLEOTIDE SEQUENCE</scope>
    <source>
        <strain evidence="5">GVMAG-M-3300023184-186</strain>
    </source>
</reference>
<dbReference type="EMBL" id="MN740069">
    <property type="protein sequence ID" value="QHT86460.1"/>
    <property type="molecule type" value="Genomic_DNA"/>
</dbReference>
<proteinExistence type="predicted"/>
<organism evidence="5">
    <name type="scientific">viral metagenome</name>
    <dbReference type="NCBI Taxonomy" id="1070528"/>
    <lineage>
        <taxon>unclassified sequences</taxon>
        <taxon>metagenomes</taxon>
        <taxon>organismal metagenomes</taxon>
    </lineage>
</organism>
<dbReference type="PROSITE" id="PS50865">
    <property type="entry name" value="ZF_MYND_2"/>
    <property type="match status" value="1"/>
</dbReference>
<evidence type="ECO:0000256" key="3">
    <source>
        <dbReference type="ARBA" id="ARBA00022833"/>
    </source>
</evidence>
<sequence length="165" mass="19361">MDSDRTTENEELLQDFWKRIKDIKKVFRKKDIKKLYKGIGQPLSESQLGFLYEKYNDRMSEFLSSTDDPDSVYNPDRYRSSEEKEIVAEDLRDIIRKLHTLGLINSCMSRMEALAIVMKYKDSKCFICEEIAPLCCSCKAVKYCSKACQKSDWKNHKELCTAKKK</sequence>
<keyword evidence="3" id="KW-0862">Zinc</keyword>